<dbReference type="EMBL" id="JAPEVG010000498">
    <property type="protein sequence ID" value="KAJ8462073.1"/>
    <property type="molecule type" value="Genomic_DNA"/>
</dbReference>
<gene>
    <name evidence="2" type="ORF">ONZ51_g11140</name>
</gene>
<evidence type="ECO:0000313" key="3">
    <source>
        <dbReference type="Proteomes" id="UP001215151"/>
    </source>
</evidence>
<protein>
    <recommendedName>
        <fullName evidence="1">Reverse transcriptase Ty1/copia-type domain-containing protein</fullName>
    </recommendedName>
</protein>
<organism evidence="2 3">
    <name type="scientific">Trametes cubensis</name>
    <dbReference type="NCBI Taxonomy" id="1111947"/>
    <lineage>
        <taxon>Eukaryota</taxon>
        <taxon>Fungi</taxon>
        <taxon>Dikarya</taxon>
        <taxon>Basidiomycota</taxon>
        <taxon>Agaricomycotina</taxon>
        <taxon>Agaricomycetes</taxon>
        <taxon>Polyporales</taxon>
        <taxon>Polyporaceae</taxon>
        <taxon>Trametes</taxon>
    </lineage>
</organism>
<dbReference type="InterPro" id="IPR013103">
    <property type="entry name" value="RVT_2"/>
</dbReference>
<evidence type="ECO:0000259" key="1">
    <source>
        <dbReference type="Pfam" id="PF07727"/>
    </source>
</evidence>
<sequence length="116" mass="12643">MESRSIRSQPDFNAASCGAIFCAETFAPVAKLASIRTLLALAARYDWEVEQMDVKSAYLNGTLNEVIYMCQPPGSAAPGQEHLVCHLNKTISSAKLHISYIVRENKGMCSDYAALA</sequence>
<accession>A0AAD7TJT2</accession>
<evidence type="ECO:0000313" key="2">
    <source>
        <dbReference type="EMBL" id="KAJ8462073.1"/>
    </source>
</evidence>
<reference evidence="2" key="1">
    <citation type="submission" date="2022-11" db="EMBL/GenBank/DDBJ databases">
        <title>Genome Sequence of Cubamyces cubensis.</title>
        <authorList>
            <person name="Buettner E."/>
        </authorList>
    </citation>
    <scope>NUCLEOTIDE SEQUENCE</scope>
    <source>
        <strain evidence="2">MPL-01</strain>
    </source>
</reference>
<feature type="domain" description="Reverse transcriptase Ty1/copia-type" evidence="1">
    <location>
        <begin position="23"/>
        <end position="92"/>
    </location>
</feature>
<name>A0AAD7TJT2_9APHY</name>
<dbReference type="Pfam" id="PF07727">
    <property type="entry name" value="RVT_2"/>
    <property type="match status" value="1"/>
</dbReference>
<proteinExistence type="predicted"/>
<dbReference type="AlphaFoldDB" id="A0AAD7TJT2"/>
<keyword evidence="3" id="KW-1185">Reference proteome</keyword>
<dbReference type="Proteomes" id="UP001215151">
    <property type="component" value="Unassembled WGS sequence"/>
</dbReference>
<comment type="caution">
    <text evidence="2">The sequence shown here is derived from an EMBL/GenBank/DDBJ whole genome shotgun (WGS) entry which is preliminary data.</text>
</comment>